<sequence length="106" mass="10697">SHCQNHQNQTVQVTPASGVGKVKTGSGGIGGGSLRIGNANANANGNKDDYPLCCDNNWCIPESAVVTVNTALGARFALMAASAALRTIHIIVIAAGACLSPGYVGF</sequence>
<dbReference type="AlphaFoldDB" id="A0A9N9HT34"/>
<dbReference type="Proteomes" id="UP000789508">
    <property type="component" value="Unassembled WGS sequence"/>
</dbReference>
<reference evidence="1" key="1">
    <citation type="submission" date="2021-06" db="EMBL/GenBank/DDBJ databases">
        <authorList>
            <person name="Kallberg Y."/>
            <person name="Tangrot J."/>
            <person name="Rosling A."/>
        </authorList>
    </citation>
    <scope>NUCLEOTIDE SEQUENCE</scope>
    <source>
        <strain evidence="1">FL130A</strain>
    </source>
</reference>
<gene>
    <name evidence="1" type="ORF">ALEPTO_LOCUS11676</name>
</gene>
<name>A0A9N9HT34_9GLOM</name>
<comment type="caution">
    <text evidence="1">The sequence shown here is derived from an EMBL/GenBank/DDBJ whole genome shotgun (WGS) entry which is preliminary data.</text>
</comment>
<evidence type="ECO:0000313" key="1">
    <source>
        <dbReference type="EMBL" id="CAG8703990.1"/>
    </source>
</evidence>
<evidence type="ECO:0000313" key="2">
    <source>
        <dbReference type="Proteomes" id="UP000789508"/>
    </source>
</evidence>
<feature type="non-terminal residue" evidence="1">
    <location>
        <position position="1"/>
    </location>
</feature>
<accession>A0A9N9HT34</accession>
<organism evidence="1 2">
    <name type="scientific">Ambispora leptoticha</name>
    <dbReference type="NCBI Taxonomy" id="144679"/>
    <lineage>
        <taxon>Eukaryota</taxon>
        <taxon>Fungi</taxon>
        <taxon>Fungi incertae sedis</taxon>
        <taxon>Mucoromycota</taxon>
        <taxon>Glomeromycotina</taxon>
        <taxon>Glomeromycetes</taxon>
        <taxon>Archaeosporales</taxon>
        <taxon>Ambisporaceae</taxon>
        <taxon>Ambispora</taxon>
    </lineage>
</organism>
<dbReference type="EMBL" id="CAJVPS010020316">
    <property type="protein sequence ID" value="CAG8703990.1"/>
    <property type="molecule type" value="Genomic_DNA"/>
</dbReference>
<keyword evidence="2" id="KW-1185">Reference proteome</keyword>
<protein>
    <submittedName>
        <fullName evidence="1">2309_t:CDS:1</fullName>
    </submittedName>
</protein>
<proteinExistence type="predicted"/>